<protein>
    <submittedName>
        <fullName evidence="1">Uncharacterized protein</fullName>
    </submittedName>
</protein>
<accession>A0A2N5DZ33</accession>
<reference evidence="1 2" key="1">
    <citation type="submission" date="2017-12" db="EMBL/GenBank/DDBJ databases">
        <title>Characterization of six clinical isolates of Enterochimera gen. nov., a novel genus of the Yersiniaciae family and the three species Enterochimera arupensis sp. nov., Enterochimera coloradensis sp. nov, and Enterochimera californica sp. nov.</title>
        <authorList>
            <person name="Rossi A."/>
            <person name="Fisher M."/>
        </authorList>
    </citation>
    <scope>NUCLEOTIDE SEQUENCE [LARGE SCALE GENOMIC DNA]</scope>
    <source>
        <strain evidence="2">2016-Iso4</strain>
    </source>
</reference>
<dbReference type="Gene3D" id="2.60.40.10">
    <property type="entry name" value="Immunoglobulins"/>
    <property type="match status" value="13"/>
</dbReference>
<dbReference type="EMBL" id="PJZH01000016">
    <property type="protein sequence ID" value="PLR32902.1"/>
    <property type="molecule type" value="Genomic_DNA"/>
</dbReference>
<comment type="caution">
    <text evidence="1">The sequence shown here is derived from an EMBL/GenBank/DDBJ whole genome shotgun (WGS) entry which is preliminary data.</text>
</comment>
<dbReference type="OrthoDB" id="8481600at2"/>
<dbReference type="RefSeq" id="WP_101825726.1">
    <property type="nucleotide sequence ID" value="NZ_PJZH01000016.1"/>
</dbReference>
<name>A0A2N5DZ33_9GAMM</name>
<proteinExistence type="predicted"/>
<dbReference type="InterPro" id="IPR013783">
    <property type="entry name" value="Ig-like_fold"/>
</dbReference>
<dbReference type="NCBIfam" id="NF012196">
    <property type="entry name" value="Ig_like_ice"/>
    <property type="match status" value="2"/>
</dbReference>
<evidence type="ECO:0000313" key="1">
    <source>
        <dbReference type="EMBL" id="PLR32902.1"/>
    </source>
</evidence>
<keyword evidence="2" id="KW-1185">Reference proteome</keyword>
<sequence>MTTTRSSRSTGNLISPASDENALSALAGPGAVQATAAATDVQAVVTPSITVDPFAGDNILTPFEGDFIQTRVLSGTTTGIAAGRIVTLRLSNFVDMVSATVKADGSWRTELTYSEMDTLLRQGAGPAIEVSARTETGDEISVSVPMTSSRDWPSLLVYAFAGDNTLSGPEGQAIQILSGRTHHVEAGQTVTLTLNGHTYTATVGEDGYWQTTVPAAEVAALPDGAKIIATVSNLAGQEAGYTSKLTVDSSQPSLTINPFATDHVLSDAEALRPQTLSGTTTGIEAGQVVTLTLNYKTYSATVAADGSFATTVPAADLLKLYNGQTEITASATNLAGQTTHGSEILTVAYTTNRLTVNPIAGDDYINVGEAGSLVISGTAPSLPAGSAIRVEFADKTFSDVVTANGKWSIYVDYYKIFLLPDGQYNFTITAPGSAPVTREVGLYLNRENYWVKMDTPFGDGVLTPEEAAQGQVLTGTASKGMLRVEVYLGNGTYQGNVDAEGHWRVTLPPEGLQELAYWGTQAGLTVYAFDVAENRTETSHTIDVVPGEINLTLNPVTGDNHITAAEAAAGIVLSGSADPAAAWLTVTVTLNGVAHTTTINEDGSWSVPIPTVELINLPDGTVTATASVPGTTPATLDVTVGIQASPTPAFDLPFGDGVLTAEEAATDQLLTGTTGVSGSGQSVTLTLNGKTYAAAVDNDGHWQAMLPAVDLQALPEGAAALKVLATDAAGNSGSAATTAQVDLVFAPISINPVAGDNLINYAEGQAGVTLSGMTDGLPAGTRLILTILQIPGNGGRYYTTTTREDGSWSYKISSDELYGYWNQVDQQTLTVKAPDGRSASIQIGMHYDSAIAQLNTPFGNEVLNAEKAAVDQLLTGRTGLRGPGQTATVTMEGITYNGTVDEEGNWQLILPSSALQALAGKDAITLTVTVSDIAGNTATEDRYFVTVDLVAPTLTLDPIAGDNVITFAEAEKDIILSGTSSEPNVKVTITLGDLTLTTEAGDNGIWQVTIPAHTLSGRDGSFPDGTYQLVLTARDYYGNTTTTTQDLRLEVESTVRPVLRIHDISGDNLINGAELQSDQIITGSSENVESGQTLSLKVGSVTYTTQVQAGGGWSLIVPAADLAALGDGGLTLRASVTDAAGHRATASRNLNIKSDRDGLSIDPVTGDNLINAAETGGAITLTGHTDGVQPGATVQLTLNSKHYTATVGQDGNWAATLPAADVAALKEGSVTLTAGVKSTGGQMLSAKAVLTVDTTAPELAFNPLTGNNLLSQQAAQAGFTLTGSAGMMAAGLLVLVVLNGVEYHGKVQTGGDWSVAIPAEALADQPAGDYPLTVSLTDVAGNLASVTGALTLDAAPGTEGAEQLSALMVTSQAAVADNADSTLTSALVAPEAAAAESPAGHGTYTIGGQTLNLTEHGGEALGGSGNDTIVLHTLDFLHIDGGSGTDTLLLAGTDQHLDLTALGLKIEHIDIFDLGNGHNSLTLGLHDAESVTGQPDEGLLIRGAEGSMLTLTGGSDAWASSGQRDIDGLTFDVYHHSAAEGADLLGDLLVQHGILVQQA</sequence>
<dbReference type="InterPro" id="IPR049826">
    <property type="entry name" value="Ig-like_ice"/>
</dbReference>
<organism evidence="1 2">
    <name type="scientific">Chimaeribacter coloradensis</name>
    <dbReference type="NCBI Taxonomy" id="2060068"/>
    <lineage>
        <taxon>Bacteria</taxon>
        <taxon>Pseudomonadati</taxon>
        <taxon>Pseudomonadota</taxon>
        <taxon>Gammaproteobacteria</taxon>
        <taxon>Enterobacterales</taxon>
        <taxon>Yersiniaceae</taxon>
        <taxon>Chimaeribacter</taxon>
    </lineage>
</organism>
<gene>
    <name evidence="1" type="ORF">CYR32_14720</name>
</gene>
<dbReference type="Proteomes" id="UP000234503">
    <property type="component" value="Unassembled WGS sequence"/>
</dbReference>
<dbReference type="NCBIfam" id="NF033510">
    <property type="entry name" value="Ca_tandemer"/>
    <property type="match status" value="13"/>
</dbReference>
<evidence type="ECO:0000313" key="2">
    <source>
        <dbReference type="Proteomes" id="UP000234503"/>
    </source>
</evidence>